<dbReference type="Proteomes" id="UP001215598">
    <property type="component" value="Unassembled WGS sequence"/>
</dbReference>
<name>A0AAD7JDN6_9AGAR</name>
<evidence type="ECO:0000313" key="1">
    <source>
        <dbReference type="EMBL" id="KAJ7760351.1"/>
    </source>
</evidence>
<dbReference type="EMBL" id="JARKIB010000037">
    <property type="protein sequence ID" value="KAJ7760351.1"/>
    <property type="molecule type" value="Genomic_DNA"/>
</dbReference>
<comment type="caution">
    <text evidence="1">The sequence shown here is derived from an EMBL/GenBank/DDBJ whole genome shotgun (WGS) entry which is preliminary data.</text>
</comment>
<proteinExistence type="predicted"/>
<gene>
    <name evidence="1" type="ORF">B0H16DRAFT_569550</name>
</gene>
<evidence type="ECO:0000313" key="2">
    <source>
        <dbReference type="Proteomes" id="UP001215598"/>
    </source>
</evidence>
<protein>
    <submittedName>
        <fullName evidence="1">Uncharacterized protein</fullName>
    </submittedName>
</protein>
<sequence>MYAADFILLSYVLSGFGLRSSYVEIWLSTPYLILTPPHANTASKLRLDTAADADADADADDVNTQQAQQWVLGREERRETKGMARARDPAASAGHCSSARARGVQTVMSMQPFRAVRELHSICFLLGNNAPLSASHHILSPYVLSRMYLALEYILIPRSTRG</sequence>
<dbReference type="AlphaFoldDB" id="A0AAD7JDN6"/>
<accession>A0AAD7JDN6</accession>
<reference evidence="1" key="1">
    <citation type="submission" date="2023-03" db="EMBL/GenBank/DDBJ databases">
        <title>Massive genome expansion in bonnet fungi (Mycena s.s.) driven by repeated elements and novel gene families across ecological guilds.</title>
        <authorList>
            <consortium name="Lawrence Berkeley National Laboratory"/>
            <person name="Harder C.B."/>
            <person name="Miyauchi S."/>
            <person name="Viragh M."/>
            <person name="Kuo A."/>
            <person name="Thoen E."/>
            <person name="Andreopoulos B."/>
            <person name="Lu D."/>
            <person name="Skrede I."/>
            <person name="Drula E."/>
            <person name="Henrissat B."/>
            <person name="Morin E."/>
            <person name="Kohler A."/>
            <person name="Barry K."/>
            <person name="LaButti K."/>
            <person name="Morin E."/>
            <person name="Salamov A."/>
            <person name="Lipzen A."/>
            <person name="Mereny Z."/>
            <person name="Hegedus B."/>
            <person name="Baldrian P."/>
            <person name="Stursova M."/>
            <person name="Weitz H."/>
            <person name="Taylor A."/>
            <person name="Grigoriev I.V."/>
            <person name="Nagy L.G."/>
            <person name="Martin F."/>
            <person name="Kauserud H."/>
        </authorList>
    </citation>
    <scope>NUCLEOTIDE SEQUENCE</scope>
    <source>
        <strain evidence="1">CBHHK182m</strain>
    </source>
</reference>
<keyword evidence="2" id="KW-1185">Reference proteome</keyword>
<organism evidence="1 2">
    <name type="scientific">Mycena metata</name>
    <dbReference type="NCBI Taxonomy" id="1033252"/>
    <lineage>
        <taxon>Eukaryota</taxon>
        <taxon>Fungi</taxon>
        <taxon>Dikarya</taxon>
        <taxon>Basidiomycota</taxon>
        <taxon>Agaricomycotina</taxon>
        <taxon>Agaricomycetes</taxon>
        <taxon>Agaricomycetidae</taxon>
        <taxon>Agaricales</taxon>
        <taxon>Marasmiineae</taxon>
        <taxon>Mycenaceae</taxon>
        <taxon>Mycena</taxon>
    </lineage>
</organism>